<dbReference type="InterPro" id="IPR045888">
    <property type="entry name" value="Erv"/>
</dbReference>
<accession>L8GRU6</accession>
<dbReference type="Pfam" id="PF13850">
    <property type="entry name" value="ERGIC_N"/>
    <property type="match status" value="1"/>
</dbReference>
<evidence type="ECO:0000256" key="5">
    <source>
        <dbReference type="ARBA" id="ARBA00023136"/>
    </source>
</evidence>
<feature type="domain" description="Endoplasmic reticulum vesicle transporter C-terminal" evidence="7">
    <location>
        <begin position="119"/>
        <end position="291"/>
    </location>
</feature>
<dbReference type="PANTHER" id="PTHR10984">
    <property type="entry name" value="ENDOPLASMIC RETICULUM-GOLGI INTERMEDIATE COMPARTMENT PROTEIN"/>
    <property type="match status" value="1"/>
</dbReference>
<comment type="subcellular location">
    <subcellularLocation>
        <location evidence="1">Membrane</location>
        <topology evidence="1">Multi-pass membrane protein</topology>
    </subcellularLocation>
</comment>
<evidence type="ECO:0000256" key="6">
    <source>
        <dbReference type="SAM" id="Phobius"/>
    </source>
</evidence>
<sequence length="306" mass="34137">MRNAEKWLREFDIFSKVDPTAPRVKTVSSGAVSILCFFLLGYLFLQEVAEYQKAEVTSQVSVDTTIRNEFDSLLVSLTVEFPNLGCEDFGVDAADYTGHLLGDATGPGGTLVKRPLTADRCLLTGHMAVRKIRGQFQISSRRFNPFSIYGSSLNKHTPTEDHPHPHPEDSLPFNVTHRIRELSFGPKVLPDVGPLDGIVQTMREGERSQYSYFLQIVPASYHYADGRVVESYSFAFTMHTESRSELAPGVFWKYDFSPYATSLREVPKSFSHFITRCCAVIGGTFVVFGLLSALASRLETAAKKSK</sequence>
<keyword evidence="5 6" id="KW-0472">Membrane</keyword>
<dbReference type="RefSeq" id="XP_004337922.1">
    <property type="nucleotide sequence ID" value="XM_004337874.1"/>
</dbReference>
<gene>
    <name evidence="9" type="ORF">ACA1_188570</name>
</gene>
<evidence type="ECO:0000256" key="2">
    <source>
        <dbReference type="ARBA" id="ARBA00005648"/>
    </source>
</evidence>
<feature type="transmembrane region" description="Helical" evidence="6">
    <location>
        <begin position="273"/>
        <end position="295"/>
    </location>
</feature>
<comment type="similarity">
    <text evidence="2">Belongs to the ERGIC family.</text>
</comment>
<dbReference type="Proteomes" id="UP000011083">
    <property type="component" value="Unassembled WGS sequence"/>
</dbReference>
<keyword evidence="10" id="KW-1185">Reference proteome</keyword>
<dbReference type="VEuPathDB" id="AmoebaDB:ACA1_188570"/>
<evidence type="ECO:0000256" key="1">
    <source>
        <dbReference type="ARBA" id="ARBA00004141"/>
    </source>
</evidence>
<evidence type="ECO:0000259" key="8">
    <source>
        <dbReference type="Pfam" id="PF13850"/>
    </source>
</evidence>
<dbReference type="GeneID" id="14916525"/>
<dbReference type="OMA" id="LSHTINW"/>
<dbReference type="Pfam" id="PF07970">
    <property type="entry name" value="COPIIcoated_ERV"/>
    <property type="match status" value="1"/>
</dbReference>
<dbReference type="AlphaFoldDB" id="L8GRU6"/>
<feature type="transmembrane region" description="Helical" evidence="6">
    <location>
        <begin position="27"/>
        <end position="45"/>
    </location>
</feature>
<dbReference type="InterPro" id="IPR012936">
    <property type="entry name" value="Erv_C"/>
</dbReference>
<protein>
    <submittedName>
        <fullName evidence="9">Golgi family protein, putative</fullName>
    </submittedName>
</protein>
<dbReference type="GO" id="GO:0030134">
    <property type="term" value="C:COPII-coated ER to Golgi transport vesicle"/>
    <property type="evidence" value="ECO:0007669"/>
    <property type="project" value="TreeGrafter"/>
</dbReference>
<dbReference type="KEGG" id="acan:ACA1_188570"/>
<name>L8GRU6_ACACF</name>
<proteinExistence type="inferred from homology"/>
<evidence type="ECO:0000313" key="9">
    <source>
        <dbReference type="EMBL" id="ELR15909.1"/>
    </source>
</evidence>
<dbReference type="GO" id="GO:0005783">
    <property type="term" value="C:endoplasmic reticulum"/>
    <property type="evidence" value="ECO:0007669"/>
    <property type="project" value="TreeGrafter"/>
</dbReference>
<dbReference type="GO" id="GO:0016020">
    <property type="term" value="C:membrane"/>
    <property type="evidence" value="ECO:0007669"/>
    <property type="project" value="UniProtKB-SubCell"/>
</dbReference>
<dbReference type="PANTHER" id="PTHR10984:SF25">
    <property type="entry name" value="ENDOPLASMIC RETICULUM-GOLGI INTERMEDIATE COMPARTMENT PROTEIN 3"/>
    <property type="match status" value="1"/>
</dbReference>
<keyword evidence="3 6" id="KW-0812">Transmembrane</keyword>
<keyword evidence="4 6" id="KW-1133">Transmembrane helix</keyword>
<dbReference type="STRING" id="1257118.L8GRU6"/>
<evidence type="ECO:0000313" key="10">
    <source>
        <dbReference type="Proteomes" id="UP000011083"/>
    </source>
</evidence>
<feature type="domain" description="Endoplasmic reticulum vesicle transporter N-terminal" evidence="8">
    <location>
        <begin position="8"/>
        <end position="99"/>
    </location>
</feature>
<evidence type="ECO:0000256" key="4">
    <source>
        <dbReference type="ARBA" id="ARBA00022989"/>
    </source>
</evidence>
<organism evidence="9 10">
    <name type="scientific">Acanthamoeba castellanii (strain ATCC 30010 / Neff)</name>
    <dbReference type="NCBI Taxonomy" id="1257118"/>
    <lineage>
        <taxon>Eukaryota</taxon>
        <taxon>Amoebozoa</taxon>
        <taxon>Discosea</taxon>
        <taxon>Longamoebia</taxon>
        <taxon>Centramoebida</taxon>
        <taxon>Acanthamoebidae</taxon>
        <taxon>Acanthamoeba</taxon>
    </lineage>
</organism>
<evidence type="ECO:0000256" key="3">
    <source>
        <dbReference type="ARBA" id="ARBA00022692"/>
    </source>
</evidence>
<dbReference type="EMBL" id="KB008020">
    <property type="protein sequence ID" value="ELR15909.1"/>
    <property type="molecule type" value="Genomic_DNA"/>
</dbReference>
<dbReference type="OrthoDB" id="270930at2759"/>
<dbReference type="InterPro" id="IPR039542">
    <property type="entry name" value="Erv_N"/>
</dbReference>
<reference evidence="9 10" key="1">
    <citation type="journal article" date="2013" name="Genome Biol.">
        <title>Genome of Acanthamoeba castellanii highlights extensive lateral gene transfer and early evolution of tyrosine kinase signaling.</title>
        <authorList>
            <person name="Clarke M."/>
            <person name="Lohan A.J."/>
            <person name="Liu B."/>
            <person name="Lagkouvardos I."/>
            <person name="Roy S."/>
            <person name="Zafar N."/>
            <person name="Bertelli C."/>
            <person name="Schilde C."/>
            <person name="Kianianmomeni A."/>
            <person name="Burglin T.R."/>
            <person name="Frech C."/>
            <person name="Turcotte B."/>
            <person name="Kopec K.O."/>
            <person name="Synnott J.M."/>
            <person name="Choo C."/>
            <person name="Paponov I."/>
            <person name="Finkler A."/>
            <person name="Soon Heng Tan C."/>
            <person name="Hutchins A.P."/>
            <person name="Weinmeier T."/>
            <person name="Rattei T."/>
            <person name="Chu J.S."/>
            <person name="Gimenez G."/>
            <person name="Irimia M."/>
            <person name="Rigden D.J."/>
            <person name="Fitzpatrick D.A."/>
            <person name="Lorenzo-Morales J."/>
            <person name="Bateman A."/>
            <person name="Chiu C.H."/>
            <person name="Tang P."/>
            <person name="Hegemann P."/>
            <person name="Fromm H."/>
            <person name="Raoult D."/>
            <person name="Greub G."/>
            <person name="Miranda-Saavedra D."/>
            <person name="Chen N."/>
            <person name="Nash P."/>
            <person name="Ginger M.L."/>
            <person name="Horn M."/>
            <person name="Schaap P."/>
            <person name="Caler L."/>
            <person name="Loftus B."/>
        </authorList>
    </citation>
    <scope>NUCLEOTIDE SEQUENCE [LARGE SCALE GENOMIC DNA]</scope>
    <source>
        <strain evidence="9 10">Neff</strain>
    </source>
</reference>
<evidence type="ECO:0000259" key="7">
    <source>
        <dbReference type="Pfam" id="PF07970"/>
    </source>
</evidence>